<evidence type="ECO:0000313" key="2">
    <source>
        <dbReference type="EMBL" id="KAF1983371.1"/>
    </source>
</evidence>
<keyword evidence="3" id="KW-1185">Reference proteome</keyword>
<dbReference type="Proteomes" id="UP000800041">
    <property type="component" value="Unassembled WGS sequence"/>
</dbReference>
<feature type="non-terminal residue" evidence="2">
    <location>
        <position position="1"/>
    </location>
</feature>
<name>A0A6G1GR11_9PEZI</name>
<feature type="compositionally biased region" description="Polar residues" evidence="1">
    <location>
        <begin position="66"/>
        <end position="76"/>
    </location>
</feature>
<feature type="compositionally biased region" description="Basic and acidic residues" evidence="1">
    <location>
        <begin position="104"/>
        <end position="124"/>
    </location>
</feature>
<feature type="compositionally biased region" description="Low complexity" evidence="1">
    <location>
        <begin position="92"/>
        <end position="103"/>
    </location>
</feature>
<protein>
    <submittedName>
        <fullName evidence="2">Uncharacterized protein</fullName>
    </submittedName>
</protein>
<feature type="region of interest" description="Disordered" evidence="1">
    <location>
        <begin position="1"/>
        <end position="44"/>
    </location>
</feature>
<feature type="region of interest" description="Disordered" evidence="1">
    <location>
        <begin position="56"/>
        <end position="159"/>
    </location>
</feature>
<evidence type="ECO:0000313" key="3">
    <source>
        <dbReference type="Proteomes" id="UP000800041"/>
    </source>
</evidence>
<dbReference type="AlphaFoldDB" id="A0A6G1GR11"/>
<gene>
    <name evidence="2" type="ORF">K402DRAFT_396616</name>
</gene>
<accession>A0A6G1GR11</accession>
<evidence type="ECO:0000256" key="1">
    <source>
        <dbReference type="SAM" id="MobiDB-lite"/>
    </source>
</evidence>
<organism evidence="2 3">
    <name type="scientific">Aulographum hederae CBS 113979</name>
    <dbReference type="NCBI Taxonomy" id="1176131"/>
    <lineage>
        <taxon>Eukaryota</taxon>
        <taxon>Fungi</taxon>
        <taxon>Dikarya</taxon>
        <taxon>Ascomycota</taxon>
        <taxon>Pezizomycotina</taxon>
        <taxon>Dothideomycetes</taxon>
        <taxon>Pleosporomycetidae</taxon>
        <taxon>Aulographales</taxon>
        <taxon>Aulographaceae</taxon>
    </lineage>
</organism>
<dbReference type="EMBL" id="ML977175">
    <property type="protein sequence ID" value="KAF1983371.1"/>
    <property type="molecule type" value="Genomic_DNA"/>
</dbReference>
<reference evidence="2" key="1">
    <citation type="journal article" date="2020" name="Stud. Mycol.">
        <title>101 Dothideomycetes genomes: a test case for predicting lifestyles and emergence of pathogens.</title>
        <authorList>
            <person name="Haridas S."/>
            <person name="Albert R."/>
            <person name="Binder M."/>
            <person name="Bloem J."/>
            <person name="Labutti K."/>
            <person name="Salamov A."/>
            <person name="Andreopoulos B."/>
            <person name="Baker S."/>
            <person name="Barry K."/>
            <person name="Bills G."/>
            <person name="Bluhm B."/>
            <person name="Cannon C."/>
            <person name="Castanera R."/>
            <person name="Culley D."/>
            <person name="Daum C."/>
            <person name="Ezra D."/>
            <person name="Gonzalez J."/>
            <person name="Henrissat B."/>
            <person name="Kuo A."/>
            <person name="Liang C."/>
            <person name="Lipzen A."/>
            <person name="Lutzoni F."/>
            <person name="Magnuson J."/>
            <person name="Mondo S."/>
            <person name="Nolan M."/>
            <person name="Ohm R."/>
            <person name="Pangilinan J."/>
            <person name="Park H.-J."/>
            <person name="Ramirez L."/>
            <person name="Alfaro M."/>
            <person name="Sun H."/>
            <person name="Tritt A."/>
            <person name="Yoshinaga Y."/>
            <person name="Zwiers L.-H."/>
            <person name="Turgeon B."/>
            <person name="Goodwin S."/>
            <person name="Spatafora J."/>
            <person name="Crous P."/>
            <person name="Grigoriev I."/>
        </authorList>
    </citation>
    <scope>NUCLEOTIDE SEQUENCE</scope>
    <source>
        <strain evidence="2">CBS 113979</strain>
    </source>
</reference>
<proteinExistence type="predicted"/>
<sequence>AGRDRVSALGAASSREAQAQNLNLPPHHTVPSSRTRHTPLSDRSLCCRRFHLSITRSQTREDHPQSAHSNDQSETVAGSRGPPAQALQPSIEEQLQLEQLQAAREARQHATSHEAREHKLHEARMAQLQQPALDHQGTQKTQDDTLDLYGLTARRRPHK</sequence>